<evidence type="ECO:0000313" key="2">
    <source>
        <dbReference type="EMBL" id="CAG6509879.1"/>
    </source>
</evidence>
<dbReference type="PANTHER" id="PTHR11937">
    <property type="entry name" value="ACTIN"/>
    <property type="match status" value="1"/>
</dbReference>
<dbReference type="Gene3D" id="3.30.420.40">
    <property type="match status" value="1"/>
</dbReference>
<dbReference type="FunFam" id="3.30.420.40:FF:000502">
    <property type="entry name" value="Actin-Related Proteins"/>
    <property type="match status" value="1"/>
</dbReference>
<sequence length="190" mass="20772">MSAGGMLYGGDEIGALVFDPGHHSLRVGYAQEDTPKAEIPAVVGVGPADAALNSDLETKADNNVASTNKYYVDTTFVSVPRPNMEIQTYMKDGMVDNWDLFEKVLDYVYAKVVQSESMYHPVLFSEAAWNVRNNRERLTELMFEKYSVPAFFLVKNAVLAAFANGRATALVVDSGATHTSAVPVHVSMND</sequence>
<dbReference type="SMART" id="SM00268">
    <property type="entry name" value="ACTIN"/>
    <property type="match status" value="1"/>
</dbReference>
<organism evidence="2">
    <name type="scientific">Culex pipiens</name>
    <name type="common">House mosquito</name>
    <dbReference type="NCBI Taxonomy" id="7175"/>
    <lineage>
        <taxon>Eukaryota</taxon>
        <taxon>Metazoa</taxon>
        <taxon>Ecdysozoa</taxon>
        <taxon>Arthropoda</taxon>
        <taxon>Hexapoda</taxon>
        <taxon>Insecta</taxon>
        <taxon>Pterygota</taxon>
        <taxon>Neoptera</taxon>
        <taxon>Endopterygota</taxon>
        <taxon>Diptera</taxon>
        <taxon>Nematocera</taxon>
        <taxon>Culicoidea</taxon>
        <taxon>Culicidae</taxon>
        <taxon>Culicinae</taxon>
        <taxon>Culicini</taxon>
        <taxon>Culex</taxon>
        <taxon>Culex</taxon>
    </lineage>
</organism>
<dbReference type="SUPFAM" id="SSF53067">
    <property type="entry name" value="Actin-like ATPase domain"/>
    <property type="match status" value="1"/>
</dbReference>
<name>A0A8D8GKA6_CULPI</name>
<proteinExistence type="inferred from homology"/>
<dbReference type="EMBL" id="HBUE01265988">
    <property type="protein sequence ID" value="CAG6561283.1"/>
    <property type="molecule type" value="Transcribed_RNA"/>
</dbReference>
<dbReference type="PRINTS" id="PR00190">
    <property type="entry name" value="ACTIN"/>
</dbReference>
<dbReference type="EMBL" id="HBUE01160797">
    <property type="protein sequence ID" value="CAG6509879.1"/>
    <property type="molecule type" value="Transcribed_RNA"/>
</dbReference>
<dbReference type="InterPro" id="IPR043129">
    <property type="entry name" value="ATPase_NBD"/>
</dbReference>
<comment type="similarity">
    <text evidence="1">Belongs to the actin family.</text>
</comment>
<accession>A0A8D8GKA6</accession>
<reference evidence="2" key="1">
    <citation type="submission" date="2021-05" db="EMBL/GenBank/DDBJ databases">
        <authorList>
            <person name="Alioto T."/>
            <person name="Alioto T."/>
            <person name="Gomez Garrido J."/>
        </authorList>
    </citation>
    <scope>NUCLEOTIDE SEQUENCE</scope>
</reference>
<evidence type="ECO:0000256" key="1">
    <source>
        <dbReference type="RuleBase" id="RU000487"/>
    </source>
</evidence>
<protein>
    <submittedName>
        <fullName evidence="2">Actin-like protein 6A</fullName>
    </submittedName>
</protein>
<dbReference type="InterPro" id="IPR004000">
    <property type="entry name" value="Actin"/>
</dbReference>
<dbReference type="AlphaFoldDB" id="A0A8D8GKA6"/>
<dbReference type="Pfam" id="PF00022">
    <property type="entry name" value="Actin"/>
    <property type="match status" value="1"/>
</dbReference>